<name>A0ABY5VIM5_9FIRM</name>
<dbReference type="EMBL" id="CP102290">
    <property type="protein sequence ID" value="UWP59388.1"/>
    <property type="molecule type" value="Genomic_DNA"/>
</dbReference>
<evidence type="ECO:0000256" key="1">
    <source>
        <dbReference type="ARBA" id="ARBA00023002"/>
    </source>
</evidence>
<dbReference type="InterPro" id="IPR031663">
    <property type="entry name" value="PGDH_C"/>
</dbReference>
<proteinExistence type="predicted"/>
<feature type="domain" description="KARI N-terminal Rossmann" evidence="2">
    <location>
        <begin position="3"/>
        <end position="87"/>
    </location>
</feature>
<evidence type="ECO:0000259" key="3">
    <source>
        <dbReference type="Pfam" id="PF16896"/>
    </source>
</evidence>
<protein>
    <submittedName>
        <fullName evidence="4">NAD(P)-binding domain-containing protein</fullName>
    </submittedName>
</protein>
<gene>
    <name evidence="4" type="ORF">NQ502_18850</name>
</gene>
<dbReference type="SUPFAM" id="SSF51735">
    <property type="entry name" value="NAD(P)-binding Rossmann-fold domains"/>
    <property type="match status" value="1"/>
</dbReference>
<evidence type="ECO:0000313" key="4">
    <source>
        <dbReference type="EMBL" id="UWP59388.1"/>
    </source>
</evidence>
<dbReference type="Pfam" id="PF16896">
    <property type="entry name" value="PGDH_C"/>
    <property type="match status" value="1"/>
</dbReference>
<dbReference type="InterPro" id="IPR050812">
    <property type="entry name" value="Preph/Arog_dehydrog"/>
</dbReference>
<keyword evidence="1" id="KW-0560">Oxidoreductase</keyword>
<dbReference type="PANTHER" id="PTHR21363">
    <property type="entry name" value="PREPHENATE DEHYDROGENASE"/>
    <property type="match status" value="1"/>
</dbReference>
<evidence type="ECO:0000259" key="2">
    <source>
        <dbReference type="Pfam" id="PF07991"/>
    </source>
</evidence>
<dbReference type="InterPro" id="IPR037161">
    <property type="entry name" value="Semialdehyde_DH-like_C"/>
</dbReference>
<dbReference type="Proteomes" id="UP001060164">
    <property type="component" value="Chromosome"/>
</dbReference>
<keyword evidence="5" id="KW-1185">Reference proteome</keyword>
<dbReference type="PANTHER" id="PTHR21363:SF0">
    <property type="entry name" value="PREPHENATE DEHYDROGENASE [NADP(+)]"/>
    <property type="match status" value="1"/>
</dbReference>
<dbReference type="Gene3D" id="1.10.3640.10">
    <property type="entry name" value="Semialdehyde dehydrogenase-like, C-terminal"/>
    <property type="match status" value="1"/>
</dbReference>
<dbReference type="RefSeq" id="WP_044983080.1">
    <property type="nucleotide sequence ID" value="NZ_CABLBR010000006.1"/>
</dbReference>
<dbReference type="Pfam" id="PF07991">
    <property type="entry name" value="KARI_N"/>
    <property type="match status" value="1"/>
</dbReference>
<evidence type="ECO:0000313" key="5">
    <source>
        <dbReference type="Proteomes" id="UP001060164"/>
    </source>
</evidence>
<dbReference type="InterPro" id="IPR013116">
    <property type="entry name" value="KARI_N"/>
</dbReference>
<accession>A0ABY5VIM5</accession>
<reference evidence="4" key="1">
    <citation type="journal article" date="2022" name="Cell">
        <title>Design, construction, and in vivo augmentation of a complex gut microbiome.</title>
        <authorList>
            <person name="Cheng A.G."/>
            <person name="Ho P.Y."/>
            <person name="Aranda-Diaz A."/>
            <person name="Jain S."/>
            <person name="Yu F.B."/>
            <person name="Meng X."/>
            <person name="Wang M."/>
            <person name="Iakiviak M."/>
            <person name="Nagashima K."/>
            <person name="Zhao A."/>
            <person name="Murugkar P."/>
            <person name="Patil A."/>
            <person name="Atabakhsh K."/>
            <person name="Weakley A."/>
            <person name="Yan J."/>
            <person name="Brumbaugh A.R."/>
            <person name="Higginbottom S."/>
            <person name="Dimas A."/>
            <person name="Shiver A.L."/>
            <person name="Deutschbauer A."/>
            <person name="Neff N."/>
            <person name="Sonnenburg J.L."/>
            <person name="Huang K.C."/>
            <person name="Fischbach M.A."/>
        </authorList>
    </citation>
    <scope>NUCLEOTIDE SEQUENCE</scope>
    <source>
        <strain evidence="4">DSM 19829</strain>
    </source>
</reference>
<organism evidence="4 5">
    <name type="scientific">Ruminococcus gauvreauii</name>
    <dbReference type="NCBI Taxonomy" id="438033"/>
    <lineage>
        <taxon>Bacteria</taxon>
        <taxon>Bacillati</taxon>
        <taxon>Bacillota</taxon>
        <taxon>Clostridia</taxon>
        <taxon>Eubacteriales</taxon>
        <taxon>Oscillospiraceae</taxon>
        <taxon>Ruminococcus</taxon>
    </lineage>
</organism>
<dbReference type="Gene3D" id="3.40.50.720">
    <property type="entry name" value="NAD(P)-binding Rossmann-like Domain"/>
    <property type="match status" value="1"/>
</dbReference>
<sequence length="277" mass="31075">MTKIALIGAGGKVGRRLVQKLKDDPEYLMFYVEKQSERLKEYGVTVSEMKDAVEDADYVVLAVPDRLIQFVSKEVTQYMKEGAVLMTLDPAATYSGAIEELPHLKYVVLHPNHPSVFTSSSDPEVTKDYWGGVAPMDMVCTLVKGEEADKKEVEILAKKMFTPVNQVFWMTAEQMCLLEPGVVELVTAPLFEAMREAMERIIEMGVPREAAHSFVTGHLRPQLHTSFGDADPDNMSDGAKAALKRGMSLIMKPGWKEEVLNVDFIKKFTREIADFHE</sequence>
<dbReference type="InterPro" id="IPR036291">
    <property type="entry name" value="NAD(P)-bd_dom_sf"/>
</dbReference>
<feature type="domain" description="Phosphogluconate dehydrogenase (decarboxylating) C-terminal" evidence="3">
    <location>
        <begin position="121"/>
        <end position="272"/>
    </location>
</feature>